<evidence type="ECO:0000313" key="1">
    <source>
        <dbReference type="EMBL" id="PBA23819.1"/>
    </source>
</evidence>
<name>A0A2A2ZBI4_MYCAV</name>
<dbReference type="RefSeq" id="WP_029368000.1">
    <property type="nucleotide sequence ID" value="NZ_NSFD01000055.1"/>
</dbReference>
<reference evidence="1 2" key="1">
    <citation type="submission" date="2017-08" db="EMBL/GenBank/DDBJ databases">
        <title>Phylogenetic analysis of Mycobacterium avium complex whole genomes.</title>
        <authorList>
            <person name="Caverly L.J."/>
            <person name="Spilker T."/>
            <person name="Lipuma J."/>
        </authorList>
    </citation>
    <scope>NUCLEOTIDE SEQUENCE [LARGE SCALE GENOMIC DNA]</scope>
    <source>
        <strain evidence="1 2">FLAC0165</strain>
    </source>
</reference>
<evidence type="ECO:0000313" key="2">
    <source>
        <dbReference type="Proteomes" id="UP000217768"/>
    </source>
</evidence>
<protein>
    <submittedName>
        <fullName evidence="1">Uncharacterized protein</fullName>
    </submittedName>
</protein>
<accession>A0A2A2ZBI4</accession>
<dbReference type="EMBL" id="NSFD01000055">
    <property type="protein sequence ID" value="PBA23819.1"/>
    <property type="molecule type" value="Genomic_DNA"/>
</dbReference>
<organism evidence="1 2">
    <name type="scientific">Mycobacterium avium</name>
    <dbReference type="NCBI Taxonomy" id="1764"/>
    <lineage>
        <taxon>Bacteria</taxon>
        <taxon>Bacillati</taxon>
        <taxon>Actinomycetota</taxon>
        <taxon>Actinomycetes</taxon>
        <taxon>Mycobacteriales</taxon>
        <taxon>Mycobacteriaceae</taxon>
        <taxon>Mycobacterium</taxon>
        <taxon>Mycobacterium avium complex (MAC)</taxon>
    </lineage>
</organism>
<sequence length="62" mass="6774">MATVKALTDEEIYYTLAKLMTGDDDVDGIAIDDIEADDTGVDVILTDDDGEQRRITLNIAAR</sequence>
<proteinExistence type="predicted"/>
<comment type="caution">
    <text evidence="1">The sequence shown here is derived from an EMBL/GenBank/DDBJ whole genome shotgun (WGS) entry which is preliminary data.</text>
</comment>
<dbReference type="Proteomes" id="UP000217768">
    <property type="component" value="Unassembled WGS sequence"/>
</dbReference>
<gene>
    <name evidence="1" type="ORF">CKJ66_26720</name>
</gene>
<dbReference type="AlphaFoldDB" id="A0A2A2ZBI4"/>